<dbReference type="EMBL" id="JARAYU010000041">
    <property type="protein sequence ID" value="MDX3707076.1"/>
    <property type="molecule type" value="Genomic_DNA"/>
</dbReference>
<proteinExistence type="predicted"/>
<gene>
    <name evidence="1" type="ORF">PV662_46905</name>
</gene>
<evidence type="ECO:0000313" key="1">
    <source>
        <dbReference type="EMBL" id="MDX3707076.1"/>
    </source>
</evidence>
<evidence type="ECO:0000313" key="2">
    <source>
        <dbReference type="Proteomes" id="UP001271274"/>
    </source>
</evidence>
<keyword evidence="2" id="KW-1185">Reference proteome</keyword>
<protein>
    <recommendedName>
        <fullName evidence="3">C3H1-type domain-containing protein</fullName>
    </recommendedName>
</protein>
<organism evidence="1 2">
    <name type="scientific">Streptomyces europaeiscabiei</name>
    <dbReference type="NCBI Taxonomy" id="146819"/>
    <lineage>
        <taxon>Bacteria</taxon>
        <taxon>Bacillati</taxon>
        <taxon>Actinomycetota</taxon>
        <taxon>Actinomycetes</taxon>
        <taxon>Kitasatosporales</taxon>
        <taxon>Streptomycetaceae</taxon>
        <taxon>Streptomyces</taxon>
    </lineage>
</organism>
<reference evidence="1 2" key="1">
    <citation type="journal article" date="2023" name="Microb. Genom.">
        <title>Mesoterricola silvestris gen. nov., sp. nov., Mesoterricola sediminis sp. nov., Geothrix oryzae sp. nov., Geothrix edaphica sp. nov., Geothrix rubra sp. nov., and Geothrix limicola sp. nov., six novel members of Acidobacteriota isolated from soils.</title>
        <authorList>
            <person name="Weisberg A.J."/>
            <person name="Pearce E."/>
            <person name="Kramer C.G."/>
            <person name="Chang J.H."/>
            <person name="Clarke C.R."/>
        </authorList>
    </citation>
    <scope>NUCLEOTIDE SEQUENCE [LARGE SCALE GENOMIC DNA]</scope>
    <source>
        <strain evidence="1 2">ID09-01A</strain>
    </source>
</reference>
<dbReference type="RefSeq" id="WP_319063884.1">
    <property type="nucleotide sequence ID" value="NZ_JARAUS010000014.1"/>
</dbReference>
<sequence>MSAFRQRLLPAPWEHGRDVPCDERCVCPVHSTPLFFWPAGEDHACQDVDCRYGHGMKKAEPERPASDEEKDA</sequence>
<comment type="caution">
    <text evidence="1">The sequence shown here is derived from an EMBL/GenBank/DDBJ whole genome shotgun (WGS) entry which is preliminary data.</text>
</comment>
<name>A0ABU4NWW3_9ACTN</name>
<accession>A0ABU4NWW3</accession>
<evidence type="ECO:0008006" key="3">
    <source>
        <dbReference type="Google" id="ProtNLM"/>
    </source>
</evidence>
<dbReference type="Proteomes" id="UP001271274">
    <property type="component" value="Unassembled WGS sequence"/>
</dbReference>